<evidence type="ECO:0000313" key="2">
    <source>
        <dbReference type="EMBL" id="HIA97797.1"/>
    </source>
</evidence>
<dbReference type="PANTHER" id="PTHR43011:SF1">
    <property type="entry name" value="IRON-SULFUR CLUSTER ASSEMBLY 2 HOMOLOG, MITOCHONDRIAL"/>
    <property type="match status" value="1"/>
</dbReference>
<dbReference type="GO" id="GO:0051537">
    <property type="term" value="F:2 iron, 2 sulfur cluster binding"/>
    <property type="evidence" value="ECO:0007669"/>
    <property type="project" value="TreeGrafter"/>
</dbReference>
<dbReference type="InterPro" id="IPR000361">
    <property type="entry name" value="ATAP_core_dom"/>
</dbReference>
<dbReference type="InterPro" id="IPR035903">
    <property type="entry name" value="HesB-like_dom_sf"/>
</dbReference>
<feature type="domain" description="Core" evidence="1">
    <location>
        <begin position="5"/>
        <end position="105"/>
    </location>
</feature>
<dbReference type="Gene3D" id="2.60.300.12">
    <property type="entry name" value="HesB-like domain"/>
    <property type="match status" value="1"/>
</dbReference>
<dbReference type="PANTHER" id="PTHR43011">
    <property type="entry name" value="IRON-SULFUR CLUSTER ASSEMBLY 2 HOMOLOG, MITOCHONDRIAL"/>
    <property type="match status" value="1"/>
</dbReference>
<evidence type="ECO:0000313" key="3">
    <source>
        <dbReference type="Proteomes" id="UP000589132"/>
    </source>
</evidence>
<evidence type="ECO:0000259" key="1">
    <source>
        <dbReference type="Pfam" id="PF01521"/>
    </source>
</evidence>
<dbReference type="Proteomes" id="UP000589132">
    <property type="component" value="Unassembled WGS sequence"/>
</dbReference>
<dbReference type="Pfam" id="PF01521">
    <property type="entry name" value="Fe-S_biosyn"/>
    <property type="match status" value="1"/>
</dbReference>
<gene>
    <name evidence="2" type="ORF">EYO15_01265</name>
</gene>
<dbReference type="SUPFAM" id="SSF89360">
    <property type="entry name" value="HesB-like domain"/>
    <property type="match status" value="1"/>
</dbReference>
<dbReference type="NCBIfam" id="TIGR00049">
    <property type="entry name" value="iron-sulfur cluster assembly accessory protein"/>
    <property type="match status" value="1"/>
</dbReference>
<dbReference type="AlphaFoldDB" id="A0A7J4D0I3"/>
<reference evidence="3" key="1">
    <citation type="journal article" date="2019" name="bioRxiv">
        <title>Genome diversification in globally distributed novel marine Proteobacteria is linked to environmental adaptation.</title>
        <authorList>
            <person name="Zhou Z."/>
            <person name="Tran P.Q."/>
            <person name="Kieft K."/>
            <person name="Anantharaman K."/>
        </authorList>
    </citation>
    <scope>NUCLEOTIDE SEQUENCE [LARGE SCALE GENOMIC DNA]</scope>
</reference>
<dbReference type="PROSITE" id="PS01152">
    <property type="entry name" value="HESB"/>
    <property type="match status" value="1"/>
</dbReference>
<protein>
    <submittedName>
        <fullName evidence="2">Iron-sulfur cluster assembly accessory protein</fullName>
    </submittedName>
</protein>
<proteinExistence type="predicted"/>
<dbReference type="InterPro" id="IPR016092">
    <property type="entry name" value="ATAP"/>
</dbReference>
<name>A0A7J4D0I3_9ARCH</name>
<dbReference type="GO" id="GO:0016226">
    <property type="term" value="P:iron-sulfur cluster assembly"/>
    <property type="evidence" value="ECO:0007669"/>
    <property type="project" value="InterPro"/>
</dbReference>
<organism evidence="2 3">
    <name type="scientific">Marine Group III euryarchaeote</name>
    <dbReference type="NCBI Taxonomy" id="2173149"/>
    <lineage>
        <taxon>Archaea</taxon>
        <taxon>Methanobacteriati</taxon>
        <taxon>Thermoplasmatota</taxon>
        <taxon>Thermoplasmata</taxon>
        <taxon>Candidatus Thermoprofundales</taxon>
    </lineage>
</organism>
<dbReference type="GO" id="GO:0005506">
    <property type="term" value="F:iron ion binding"/>
    <property type="evidence" value="ECO:0007669"/>
    <property type="project" value="TreeGrafter"/>
</dbReference>
<comment type="caution">
    <text evidence="2">The sequence shown here is derived from an EMBL/GenBank/DDBJ whole genome shotgun (WGS) entry which is preliminary data.</text>
</comment>
<accession>A0A7J4D0I3</accession>
<dbReference type="GO" id="GO:0051539">
    <property type="term" value="F:4 iron, 4 sulfur cluster binding"/>
    <property type="evidence" value="ECO:0007669"/>
    <property type="project" value="TreeGrafter"/>
</dbReference>
<dbReference type="InterPro" id="IPR017870">
    <property type="entry name" value="FeS_cluster_insertion_CS"/>
</dbReference>
<dbReference type="EMBL" id="DTTC01000060">
    <property type="protein sequence ID" value="HIA97797.1"/>
    <property type="molecule type" value="Genomic_DNA"/>
</dbReference>
<sequence length="122" mass="13314">MWADMDVKVTEKARSRLHDMGVSDEVFLRIGVTSGGCSGNTYDAVLDDDMKEVDDVYYEDGPLRIVSDKVSSIYLDGLTIDFSDDLIEPGFRLTNTNAKGSCGCGSSFSTDFTPNVETSFSV</sequence>